<evidence type="ECO:0000256" key="7">
    <source>
        <dbReference type="ARBA" id="ARBA00023136"/>
    </source>
</evidence>
<evidence type="ECO:0000256" key="1">
    <source>
        <dbReference type="ARBA" id="ARBA00004651"/>
    </source>
</evidence>
<reference evidence="9 10" key="1">
    <citation type="submission" date="2021-06" db="EMBL/GenBank/DDBJ databases">
        <title>Gemonas diversity in paddy soil.</title>
        <authorList>
            <person name="Liu G."/>
        </authorList>
    </citation>
    <scope>NUCLEOTIDE SEQUENCE [LARGE SCALE GENOMIC DNA]</scope>
    <source>
        <strain evidence="9 10">RG2</strain>
    </source>
</reference>
<dbReference type="NCBIfam" id="TIGR02602">
    <property type="entry name" value="8TM_EpsH"/>
    <property type="match status" value="1"/>
</dbReference>
<keyword evidence="4 8" id="KW-0812">Transmembrane</keyword>
<feature type="transmembrane region" description="Helical" evidence="8">
    <location>
        <begin position="187"/>
        <end position="207"/>
    </location>
</feature>
<evidence type="ECO:0000256" key="6">
    <source>
        <dbReference type="ARBA" id="ARBA00022989"/>
    </source>
</evidence>
<feature type="transmembrane region" description="Helical" evidence="8">
    <location>
        <begin position="41"/>
        <end position="58"/>
    </location>
</feature>
<dbReference type="InterPro" id="IPR026392">
    <property type="entry name" value="Exo/Archaeosortase_dom"/>
</dbReference>
<keyword evidence="3" id="KW-0645">Protease</keyword>
<dbReference type="Proteomes" id="UP000683559">
    <property type="component" value="Chromosome"/>
</dbReference>
<feature type="transmembrane region" description="Helical" evidence="8">
    <location>
        <begin position="214"/>
        <end position="241"/>
    </location>
</feature>
<evidence type="ECO:0000256" key="5">
    <source>
        <dbReference type="ARBA" id="ARBA00022801"/>
    </source>
</evidence>
<dbReference type="RefSeq" id="WP_217288259.1">
    <property type="nucleotide sequence ID" value="NZ_CP077683.1"/>
</dbReference>
<name>A0ABX8LL79_9BACT</name>
<organism evidence="9 10">
    <name type="scientific">Geomonas subterranea</name>
    <dbReference type="NCBI Taxonomy" id="2847989"/>
    <lineage>
        <taxon>Bacteria</taxon>
        <taxon>Pseudomonadati</taxon>
        <taxon>Thermodesulfobacteriota</taxon>
        <taxon>Desulfuromonadia</taxon>
        <taxon>Geobacterales</taxon>
        <taxon>Geobacteraceae</taxon>
        <taxon>Geomonas</taxon>
    </lineage>
</organism>
<keyword evidence="7 8" id="KW-0472">Membrane</keyword>
<feature type="transmembrane region" description="Helical" evidence="8">
    <location>
        <begin position="112"/>
        <end position="137"/>
    </location>
</feature>
<accession>A0ABX8LL79</accession>
<protein>
    <submittedName>
        <fullName evidence="9">Exosortase/archaeosortase family protein</fullName>
    </submittedName>
</protein>
<feature type="transmembrane region" description="Helical" evidence="8">
    <location>
        <begin position="70"/>
        <end position="92"/>
    </location>
</feature>
<dbReference type="InterPro" id="IPR017540">
    <property type="entry name" value="Exosortase-1"/>
</dbReference>
<keyword evidence="5" id="KW-0378">Hydrolase</keyword>
<sequence>MTVAESIRTYRWQFVLVLLLLTGVYYAVVADMVSQWYEDPNYSHGFIVPLVAGYFVYQRRHDVAGLPLDPWWPGLFIILLGLAQLSIGWLGIEFFTMRSSLIVTLGGMTLYFFGRQFFAFMFLPLCYLCFMVPIPYIVYDMIAFPLKLFVTRISIAALKLMGVVVMHEGNVILLPMTTLEVADACSGIRSLISLLAVAVAFASCLKLSWRKKVLLASLAIPVAILANALRVIGTGALAQYWGARAAEGFFHEFAGMAVFVVAVLVLVAMGSWLARGTQGAR</sequence>
<keyword evidence="6 8" id="KW-1133">Transmembrane helix</keyword>
<feature type="transmembrane region" description="Helical" evidence="8">
    <location>
        <begin position="12"/>
        <end position="29"/>
    </location>
</feature>
<feature type="transmembrane region" description="Helical" evidence="8">
    <location>
        <begin position="253"/>
        <end position="274"/>
    </location>
</feature>
<proteinExistence type="predicted"/>
<evidence type="ECO:0000313" key="10">
    <source>
        <dbReference type="Proteomes" id="UP000683559"/>
    </source>
</evidence>
<evidence type="ECO:0000313" key="9">
    <source>
        <dbReference type="EMBL" id="QXE91681.1"/>
    </source>
</evidence>
<evidence type="ECO:0000256" key="4">
    <source>
        <dbReference type="ARBA" id="ARBA00022692"/>
    </source>
</evidence>
<comment type="subcellular location">
    <subcellularLocation>
        <location evidence="1">Cell membrane</location>
        <topology evidence="1">Multi-pass membrane protein</topology>
    </subcellularLocation>
</comment>
<dbReference type="NCBIfam" id="TIGR04178">
    <property type="entry name" value="exo_archaeo"/>
    <property type="match status" value="1"/>
</dbReference>
<dbReference type="Pfam" id="PF09721">
    <property type="entry name" value="Exosortase_EpsH"/>
    <property type="match status" value="1"/>
</dbReference>
<keyword evidence="10" id="KW-1185">Reference proteome</keyword>
<dbReference type="InterPro" id="IPR019127">
    <property type="entry name" value="Exosortase"/>
</dbReference>
<dbReference type="EMBL" id="CP077683">
    <property type="protein sequence ID" value="QXE91681.1"/>
    <property type="molecule type" value="Genomic_DNA"/>
</dbReference>
<evidence type="ECO:0000256" key="2">
    <source>
        <dbReference type="ARBA" id="ARBA00022475"/>
    </source>
</evidence>
<gene>
    <name evidence="9" type="ORF">KP001_03840</name>
</gene>
<dbReference type="InterPro" id="IPR013426">
    <property type="entry name" value="EpsH-like"/>
</dbReference>
<dbReference type="NCBIfam" id="TIGR03109">
    <property type="entry name" value="exosort_XrtA"/>
    <property type="match status" value="1"/>
</dbReference>
<feature type="transmembrane region" description="Helical" evidence="8">
    <location>
        <begin position="149"/>
        <end position="167"/>
    </location>
</feature>
<evidence type="ECO:0000256" key="8">
    <source>
        <dbReference type="SAM" id="Phobius"/>
    </source>
</evidence>
<evidence type="ECO:0000256" key="3">
    <source>
        <dbReference type="ARBA" id="ARBA00022670"/>
    </source>
</evidence>
<keyword evidence="2" id="KW-1003">Cell membrane</keyword>